<dbReference type="NCBIfam" id="TIGR02532">
    <property type="entry name" value="IV_pilin_GFxxxE"/>
    <property type="match status" value="1"/>
</dbReference>
<keyword evidence="4" id="KW-1133">Transmembrane helix</keyword>
<gene>
    <name evidence="6" type="primary">xcpT</name>
    <name evidence="6" type="ORF">ACLFYP115_00493</name>
</gene>
<dbReference type="InterPro" id="IPR045584">
    <property type="entry name" value="Pilin-like"/>
</dbReference>
<accession>A0A6N2RJR0</accession>
<dbReference type="PANTHER" id="PTHR30093:SF44">
    <property type="entry name" value="TYPE II SECRETION SYSTEM CORE PROTEIN G"/>
    <property type="match status" value="1"/>
</dbReference>
<protein>
    <submittedName>
        <fullName evidence="6">Type II secretion system protein G</fullName>
    </submittedName>
</protein>
<keyword evidence="5" id="KW-0472">Membrane</keyword>
<proteinExistence type="predicted"/>
<keyword evidence="3" id="KW-0812">Transmembrane</keyword>
<dbReference type="InterPro" id="IPR012902">
    <property type="entry name" value="N_methyl_site"/>
</dbReference>
<sequence length="145" mass="16372">MNRLRGNKKGFTLVELIVVLVILAILIALLVPTLTGYIDRANKRSAHADLKLIANAATSAYAEVYADNNSKNGEVIYSSGAGWSHEQGTTIDTDFKDSFMHYLGSDIDFSKVQYLYISPDRLTIIYKYKSKNYTYQRYDNTVTIK</sequence>
<keyword evidence="2" id="KW-0488">Methylation</keyword>
<dbReference type="AlphaFoldDB" id="A0A6N2RJR0"/>
<evidence type="ECO:0000256" key="3">
    <source>
        <dbReference type="ARBA" id="ARBA00022692"/>
    </source>
</evidence>
<dbReference type="Gene3D" id="3.30.700.10">
    <property type="entry name" value="Glycoprotein, Type 4 Pilin"/>
    <property type="match status" value="1"/>
</dbReference>
<dbReference type="PROSITE" id="PS00409">
    <property type="entry name" value="PROKAR_NTER_METHYL"/>
    <property type="match status" value="1"/>
</dbReference>
<reference evidence="6" key="1">
    <citation type="submission" date="2019-11" db="EMBL/GenBank/DDBJ databases">
        <authorList>
            <person name="Feng L."/>
        </authorList>
    </citation>
    <scope>NUCLEOTIDE SEQUENCE</scope>
    <source>
        <strain evidence="6">AcaccaeLFYP115</strain>
    </source>
</reference>
<organism evidence="6">
    <name type="scientific">Anaerostipes caccae</name>
    <dbReference type="NCBI Taxonomy" id="105841"/>
    <lineage>
        <taxon>Bacteria</taxon>
        <taxon>Bacillati</taxon>
        <taxon>Bacillota</taxon>
        <taxon>Clostridia</taxon>
        <taxon>Lachnospirales</taxon>
        <taxon>Lachnospiraceae</taxon>
        <taxon>Anaerostipes</taxon>
    </lineage>
</organism>
<evidence type="ECO:0000313" key="6">
    <source>
        <dbReference type="EMBL" id="VYS80854.1"/>
    </source>
</evidence>
<dbReference type="EMBL" id="CACRSQ010000002">
    <property type="protein sequence ID" value="VYS80854.1"/>
    <property type="molecule type" value="Genomic_DNA"/>
</dbReference>
<evidence type="ECO:0000256" key="2">
    <source>
        <dbReference type="ARBA" id="ARBA00022481"/>
    </source>
</evidence>
<name>A0A6N2RJR0_9FIRM</name>
<evidence type="ECO:0000256" key="5">
    <source>
        <dbReference type="ARBA" id="ARBA00023136"/>
    </source>
</evidence>
<dbReference type="RefSeq" id="WP_006568056.1">
    <property type="nucleotide sequence ID" value="NZ_BAABZP010000001.1"/>
</dbReference>
<dbReference type="SUPFAM" id="SSF54523">
    <property type="entry name" value="Pili subunits"/>
    <property type="match status" value="1"/>
</dbReference>
<evidence type="ECO:0000256" key="1">
    <source>
        <dbReference type="ARBA" id="ARBA00004167"/>
    </source>
</evidence>
<comment type="subcellular location">
    <subcellularLocation>
        <location evidence="1">Membrane</location>
        <topology evidence="1">Single-pass membrane protein</topology>
    </subcellularLocation>
</comment>
<dbReference type="PANTHER" id="PTHR30093">
    <property type="entry name" value="GENERAL SECRETION PATHWAY PROTEIN G"/>
    <property type="match status" value="1"/>
</dbReference>
<evidence type="ECO:0000256" key="4">
    <source>
        <dbReference type="ARBA" id="ARBA00022989"/>
    </source>
</evidence>
<dbReference type="GO" id="GO:0016020">
    <property type="term" value="C:membrane"/>
    <property type="evidence" value="ECO:0007669"/>
    <property type="project" value="UniProtKB-SubCell"/>
</dbReference>
<dbReference type="Pfam" id="PF07963">
    <property type="entry name" value="N_methyl"/>
    <property type="match status" value="1"/>
</dbReference>